<sequence>MEPLTGDSVAPQSVKDPNPVMAGHGQAGRPAPSHGGFRQPANHQAGGRHQVKI</sequence>
<proteinExistence type="predicted"/>
<evidence type="ECO:0000313" key="3">
    <source>
        <dbReference type="Proteomes" id="UP000314294"/>
    </source>
</evidence>
<name>A0A4Z2E427_9TELE</name>
<dbReference type="Proteomes" id="UP000314294">
    <property type="component" value="Unassembled WGS sequence"/>
</dbReference>
<reference evidence="2 3" key="1">
    <citation type="submission" date="2019-03" db="EMBL/GenBank/DDBJ databases">
        <title>First draft genome of Liparis tanakae, snailfish: a comprehensive survey of snailfish specific genes.</title>
        <authorList>
            <person name="Kim W."/>
            <person name="Song I."/>
            <person name="Jeong J.-H."/>
            <person name="Kim D."/>
            <person name="Kim S."/>
            <person name="Ryu S."/>
            <person name="Song J.Y."/>
            <person name="Lee S.K."/>
        </authorList>
    </citation>
    <scope>NUCLEOTIDE SEQUENCE [LARGE SCALE GENOMIC DNA]</scope>
    <source>
        <tissue evidence="2">Muscle</tissue>
    </source>
</reference>
<gene>
    <name evidence="2" type="ORF">EYF80_066561</name>
</gene>
<dbReference type="OrthoDB" id="8877610at2759"/>
<organism evidence="2 3">
    <name type="scientific">Liparis tanakae</name>
    <name type="common">Tanaka's snailfish</name>
    <dbReference type="NCBI Taxonomy" id="230148"/>
    <lineage>
        <taxon>Eukaryota</taxon>
        <taxon>Metazoa</taxon>
        <taxon>Chordata</taxon>
        <taxon>Craniata</taxon>
        <taxon>Vertebrata</taxon>
        <taxon>Euteleostomi</taxon>
        <taxon>Actinopterygii</taxon>
        <taxon>Neopterygii</taxon>
        <taxon>Teleostei</taxon>
        <taxon>Neoteleostei</taxon>
        <taxon>Acanthomorphata</taxon>
        <taxon>Eupercaria</taxon>
        <taxon>Perciformes</taxon>
        <taxon>Cottioidei</taxon>
        <taxon>Cottales</taxon>
        <taxon>Liparidae</taxon>
        <taxon>Liparis</taxon>
    </lineage>
</organism>
<evidence type="ECO:0000313" key="2">
    <source>
        <dbReference type="EMBL" id="TNN23320.1"/>
    </source>
</evidence>
<dbReference type="AlphaFoldDB" id="A0A4Z2E427"/>
<accession>A0A4Z2E427</accession>
<feature type="region of interest" description="Disordered" evidence="1">
    <location>
        <begin position="1"/>
        <end position="53"/>
    </location>
</feature>
<evidence type="ECO:0000256" key="1">
    <source>
        <dbReference type="SAM" id="MobiDB-lite"/>
    </source>
</evidence>
<comment type="caution">
    <text evidence="2">The sequence shown here is derived from an EMBL/GenBank/DDBJ whole genome shotgun (WGS) entry which is preliminary data.</text>
</comment>
<protein>
    <submittedName>
        <fullName evidence="2">Uncharacterized protein</fullName>
    </submittedName>
</protein>
<dbReference type="EMBL" id="SRLO01018930">
    <property type="protein sequence ID" value="TNN23320.1"/>
    <property type="molecule type" value="Genomic_DNA"/>
</dbReference>
<keyword evidence="3" id="KW-1185">Reference proteome</keyword>